<gene>
    <name evidence="1" type="ORF">LPTSP4_07590</name>
</gene>
<protein>
    <submittedName>
        <fullName evidence="1">Oligopeptide/dipeptide ABC transporter, ATPase subunit</fullName>
    </submittedName>
</protein>
<reference evidence="1 2" key="1">
    <citation type="submission" date="2018-02" db="EMBL/GenBank/DDBJ databases">
        <title>Novel Leptospira species isolated from soil and water in Japan.</title>
        <authorList>
            <person name="Nakao R."/>
            <person name="Masuzawa T."/>
        </authorList>
    </citation>
    <scope>NUCLEOTIDE SEQUENCE [LARGE SCALE GENOMIC DNA]</scope>
    <source>
        <strain evidence="1 2">YH101</strain>
    </source>
</reference>
<accession>A0A2P2DX86</accession>
<evidence type="ECO:0000313" key="2">
    <source>
        <dbReference type="Proteomes" id="UP000245133"/>
    </source>
</evidence>
<keyword evidence="2" id="KW-1185">Reference proteome</keyword>
<comment type="caution">
    <text evidence="1">The sequence shown here is derived from an EMBL/GenBank/DDBJ whole genome shotgun (WGS) entry which is preliminary data.</text>
</comment>
<evidence type="ECO:0000313" key="1">
    <source>
        <dbReference type="EMBL" id="GBF49249.1"/>
    </source>
</evidence>
<dbReference type="AlphaFoldDB" id="A0A2P2DX86"/>
<name>A0A2P2DX86_9LEPT</name>
<proteinExistence type="predicted"/>
<organism evidence="1 2">
    <name type="scientific">Leptospira ryugenii</name>
    <dbReference type="NCBI Taxonomy" id="1917863"/>
    <lineage>
        <taxon>Bacteria</taxon>
        <taxon>Pseudomonadati</taxon>
        <taxon>Spirochaetota</taxon>
        <taxon>Spirochaetia</taxon>
        <taxon>Leptospirales</taxon>
        <taxon>Leptospiraceae</taxon>
        <taxon>Leptospira</taxon>
    </lineage>
</organism>
<dbReference type="EMBL" id="BFBB01000002">
    <property type="protein sequence ID" value="GBF49249.1"/>
    <property type="molecule type" value="Genomic_DNA"/>
</dbReference>
<sequence length="83" mass="9357">MGLAKTHREGGSKIHFVHPFFPIHTKTKIESNPKEGPLKMFWGVLPLGTVSIQEKEIPKGPSAYKQLTLAYRENDNQNNQVIS</sequence>
<dbReference type="Proteomes" id="UP000245133">
    <property type="component" value="Unassembled WGS sequence"/>
</dbReference>